<evidence type="ECO:0000313" key="2">
    <source>
        <dbReference type="EMBL" id="MCC0175633.1"/>
    </source>
</evidence>
<dbReference type="Proteomes" id="UP000729733">
    <property type="component" value="Unassembled WGS sequence"/>
</dbReference>
<evidence type="ECO:0000313" key="3">
    <source>
        <dbReference type="Proteomes" id="UP000729733"/>
    </source>
</evidence>
<feature type="domain" description="Glycosyltransferase 2-like" evidence="1">
    <location>
        <begin position="8"/>
        <end position="134"/>
    </location>
</feature>
<dbReference type="Gene3D" id="3.90.550.10">
    <property type="entry name" value="Spore Coat Polysaccharide Biosynthesis Protein SpsA, Chain A"/>
    <property type="match status" value="1"/>
</dbReference>
<sequence>MIKQPWLSVIIPTYNGSKYLPAALNSVIVQQDDEIECVVIDDGSTDDTLAIVASYQDKLNIKLITKARAGNWVANTNHALSVATSKYACFLHQDDLWLEGRLQKMKKAIANHPKASLYLHDAVFIDSKGKPLGLWQCPLGQERIISLAEMKEKLLVQNFIAIPSPIFNRQTALNLGTLNSELWYTADWDFWLKLASMGDTYYVAKPLAAFRVHGDSQTIRRSSSVAEFRQQMRFVVDRHLNVKPKSEVAKVAFFSTEVNTTLAAMVHGESPNLIKLGIDFLGLGPMGWRRYWQDSRIQERVFARLKAKLQTQT</sequence>
<dbReference type="PANTHER" id="PTHR22916:SF3">
    <property type="entry name" value="UDP-GLCNAC:BETAGAL BETA-1,3-N-ACETYLGLUCOSAMINYLTRANSFERASE-LIKE PROTEIN 1"/>
    <property type="match status" value="1"/>
</dbReference>
<dbReference type="SUPFAM" id="SSF53448">
    <property type="entry name" value="Nucleotide-diphospho-sugar transferases"/>
    <property type="match status" value="1"/>
</dbReference>
<organism evidence="2 3">
    <name type="scientific">Waterburya agarophytonicola KI4</name>
    <dbReference type="NCBI Taxonomy" id="2874699"/>
    <lineage>
        <taxon>Bacteria</taxon>
        <taxon>Bacillati</taxon>
        <taxon>Cyanobacteriota</taxon>
        <taxon>Cyanophyceae</taxon>
        <taxon>Pleurocapsales</taxon>
        <taxon>Hyellaceae</taxon>
        <taxon>Waterburya</taxon>
        <taxon>Waterburya agarophytonicola</taxon>
    </lineage>
</organism>
<dbReference type="InterPro" id="IPR001173">
    <property type="entry name" value="Glyco_trans_2-like"/>
</dbReference>
<proteinExistence type="predicted"/>
<accession>A0A964FFM1</accession>
<comment type="caution">
    <text evidence="2">The sequence shown here is derived from an EMBL/GenBank/DDBJ whole genome shotgun (WGS) entry which is preliminary data.</text>
</comment>
<gene>
    <name evidence="2" type="ORF">I4641_01390</name>
</gene>
<protein>
    <submittedName>
        <fullName evidence="2">Glycosyltransferase</fullName>
    </submittedName>
</protein>
<keyword evidence="3" id="KW-1185">Reference proteome</keyword>
<reference evidence="2" key="1">
    <citation type="journal article" date="2021" name="Antonie Van Leeuwenhoek">
        <title>Draft genome and description of Waterburya agarophytonicola gen. nov. sp. nov. (Pleurocapsales, Cyanobacteria): a seaweed symbiont.</title>
        <authorList>
            <person name="Bonthond G."/>
            <person name="Shalygin S."/>
            <person name="Bayer T."/>
            <person name="Weinberger F."/>
        </authorList>
    </citation>
    <scope>NUCLEOTIDE SEQUENCE</scope>
    <source>
        <strain evidence="2">KI4</strain>
    </source>
</reference>
<dbReference type="InterPro" id="IPR029044">
    <property type="entry name" value="Nucleotide-diphossugar_trans"/>
</dbReference>
<dbReference type="Pfam" id="PF00535">
    <property type="entry name" value="Glycos_transf_2"/>
    <property type="match status" value="1"/>
</dbReference>
<dbReference type="PANTHER" id="PTHR22916">
    <property type="entry name" value="GLYCOSYLTRANSFERASE"/>
    <property type="match status" value="1"/>
</dbReference>
<dbReference type="AlphaFoldDB" id="A0A964FFM1"/>
<dbReference type="RefSeq" id="WP_229638635.1">
    <property type="nucleotide sequence ID" value="NZ_JADWDC010000002.1"/>
</dbReference>
<dbReference type="GO" id="GO:0016758">
    <property type="term" value="F:hexosyltransferase activity"/>
    <property type="evidence" value="ECO:0007669"/>
    <property type="project" value="UniProtKB-ARBA"/>
</dbReference>
<evidence type="ECO:0000259" key="1">
    <source>
        <dbReference type="Pfam" id="PF00535"/>
    </source>
</evidence>
<name>A0A964FFM1_9CYAN</name>
<dbReference type="EMBL" id="JADWDC010000002">
    <property type="protein sequence ID" value="MCC0175633.1"/>
    <property type="molecule type" value="Genomic_DNA"/>
</dbReference>